<evidence type="ECO:0000256" key="1">
    <source>
        <dbReference type="SAM" id="Coils"/>
    </source>
</evidence>
<gene>
    <name evidence="3" type="ORF">GGX14DRAFT_452735</name>
</gene>
<reference evidence="3" key="1">
    <citation type="submission" date="2023-03" db="EMBL/GenBank/DDBJ databases">
        <title>Massive genome expansion in bonnet fungi (Mycena s.s.) driven by repeated elements and novel gene families across ecological guilds.</title>
        <authorList>
            <consortium name="Lawrence Berkeley National Laboratory"/>
            <person name="Harder C.B."/>
            <person name="Miyauchi S."/>
            <person name="Viragh M."/>
            <person name="Kuo A."/>
            <person name="Thoen E."/>
            <person name="Andreopoulos B."/>
            <person name="Lu D."/>
            <person name="Skrede I."/>
            <person name="Drula E."/>
            <person name="Henrissat B."/>
            <person name="Morin E."/>
            <person name="Kohler A."/>
            <person name="Barry K."/>
            <person name="LaButti K."/>
            <person name="Morin E."/>
            <person name="Salamov A."/>
            <person name="Lipzen A."/>
            <person name="Mereny Z."/>
            <person name="Hegedus B."/>
            <person name="Baldrian P."/>
            <person name="Stursova M."/>
            <person name="Weitz H."/>
            <person name="Taylor A."/>
            <person name="Grigoriev I.V."/>
            <person name="Nagy L.G."/>
            <person name="Martin F."/>
            <person name="Kauserud H."/>
        </authorList>
    </citation>
    <scope>NUCLEOTIDE SEQUENCE</scope>
    <source>
        <strain evidence="3">9144</strain>
    </source>
</reference>
<name>A0AAD6VEJ1_9AGAR</name>
<keyword evidence="4" id="KW-1185">Reference proteome</keyword>
<sequence>MTSSSRTTRTQTQQAQRTVIFANFPTIKVIEPPKGTFSTRNDQWCLTYCSQNVTGRIQNKPPWCRSVCLRKVFSHEVRNILQFKSHKGVGSDGKARYLLPPEGQPTNLPRYLGGKPTDDPEHGRKSPDDTKYWDEGWYLWKTNSFLGVYNTIAQMPNNLDVQDQQEAAKRAKRKLRKEYEEFRKSGQTPTQDNKWLGPIIPANLGPDPSSDSLLIPLPLDTGPLLEPILNLLSPTRHSIQLLNDNWTEGNFQKFGLRMWEKALTGDPLTLASRACGFAYEQWKNKGKADEDDKEET</sequence>
<organism evidence="3 4">
    <name type="scientific">Mycena pura</name>
    <dbReference type="NCBI Taxonomy" id="153505"/>
    <lineage>
        <taxon>Eukaryota</taxon>
        <taxon>Fungi</taxon>
        <taxon>Dikarya</taxon>
        <taxon>Basidiomycota</taxon>
        <taxon>Agaricomycotina</taxon>
        <taxon>Agaricomycetes</taxon>
        <taxon>Agaricomycetidae</taxon>
        <taxon>Agaricales</taxon>
        <taxon>Marasmiineae</taxon>
        <taxon>Mycenaceae</taxon>
        <taxon>Mycena</taxon>
    </lineage>
</organism>
<accession>A0AAD6VEJ1</accession>
<dbReference type="AlphaFoldDB" id="A0AAD6VEJ1"/>
<proteinExistence type="predicted"/>
<evidence type="ECO:0000313" key="3">
    <source>
        <dbReference type="EMBL" id="KAJ7209703.1"/>
    </source>
</evidence>
<feature type="coiled-coil region" evidence="1">
    <location>
        <begin position="158"/>
        <end position="185"/>
    </location>
</feature>
<dbReference type="Proteomes" id="UP001219525">
    <property type="component" value="Unassembled WGS sequence"/>
</dbReference>
<comment type="caution">
    <text evidence="3">The sequence shown here is derived from an EMBL/GenBank/DDBJ whole genome shotgun (WGS) entry which is preliminary data.</text>
</comment>
<evidence type="ECO:0000256" key="2">
    <source>
        <dbReference type="SAM" id="MobiDB-lite"/>
    </source>
</evidence>
<protein>
    <submittedName>
        <fullName evidence="3">Uncharacterized protein</fullName>
    </submittedName>
</protein>
<keyword evidence="1" id="KW-0175">Coiled coil</keyword>
<dbReference type="EMBL" id="JARJCW010000030">
    <property type="protein sequence ID" value="KAJ7209703.1"/>
    <property type="molecule type" value="Genomic_DNA"/>
</dbReference>
<feature type="region of interest" description="Disordered" evidence="2">
    <location>
        <begin position="87"/>
        <end position="128"/>
    </location>
</feature>
<evidence type="ECO:0000313" key="4">
    <source>
        <dbReference type="Proteomes" id="UP001219525"/>
    </source>
</evidence>
<feature type="compositionally biased region" description="Basic and acidic residues" evidence="2">
    <location>
        <begin position="116"/>
        <end position="128"/>
    </location>
</feature>